<dbReference type="SMART" id="SM00320">
    <property type="entry name" value="WD40"/>
    <property type="match status" value="5"/>
</dbReference>
<feature type="compositionally biased region" description="Polar residues" evidence="5">
    <location>
        <begin position="191"/>
        <end position="207"/>
    </location>
</feature>
<feature type="region of interest" description="Disordered" evidence="5">
    <location>
        <begin position="108"/>
        <end position="231"/>
    </location>
</feature>
<keyword evidence="2" id="KW-0853">WD repeat</keyword>
<dbReference type="PANTHER" id="PTHR22846">
    <property type="entry name" value="WD40 REPEAT PROTEIN"/>
    <property type="match status" value="1"/>
</dbReference>
<dbReference type="InterPro" id="IPR036322">
    <property type="entry name" value="WD40_repeat_dom_sf"/>
</dbReference>
<sequence length="666" mass="72404">MTVDKEFLDSDRVNFLIWRYLLEGNYRETAAKFQKEWHVKAPHRDFAFAPHVKSQALISVVNRGLIFYALERERALKKLPRHTASAEAEAEAESLQVGVFGPLNPQTARAEEGESAAVEGDVESSRKRIQQQLPNGSPAKKPRLSNGYTDASASAPVATAGTTTTTTTTNTTTTSATTPMDIDPSHYQHHPQPNSHDSQLDTSNNHAYPSPLEGEQLPPPMTHTDGPEQGTQVDKVEELLPDTTFLRLTGDELSCKASEATATPSPSPVGIGNPPVLLQCEWNPRDPSMLAAAGTDALARVWTICRSTGATTSELVKDEKDLVKDEKDWVKDEKDHVAPLANILIDADMPRTTTVTALSWMSDGTAIALATDSGSSAAVSVWSADGVHMQTMDVSEPPVIKLSWNPSNTALLAISPEKGGALITVYSSTNRTSFTYLLPGHDIGTTPLDAAWTNDAEFLLGGGDLLLCLDCTASSIVQARRFETKEDDSFTQVLFDWRSKLAATSSDKGTLDLWDESGQRRSISAHQGAITTMAWQPLPPNQPAPDDERLIATGGDDCAILIWNARKPVGKAKCFLTMDSPIVRLAFTPDGAFIAGATSRQVLIWKVDNHTMPRASWNRPPHPGWLSPKGISESDEEDEHCLCWDVSGQKLAYGSNSRLAVINFSR</sequence>
<accession>A0A167EFE1</accession>
<dbReference type="Pfam" id="PF08513">
    <property type="entry name" value="LisH"/>
    <property type="match status" value="1"/>
</dbReference>
<dbReference type="Pfam" id="PF00400">
    <property type="entry name" value="WD40"/>
    <property type="match status" value="1"/>
</dbReference>
<dbReference type="GO" id="GO:0003714">
    <property type="term" value="F:transcription corepressor activity"/>
    <property type="evidence" value="ECO:0007669"/>
    <property type="project" value="InterPro"/>
</dbReference>
<evidence type="ECO:0000256" key="1">
    <source>
        <dbReference type="ARBA" id="ARBA00004123"/>
    </source>
</evidence>
<evidence type="ECO:0000256" key="2">
    <source>
        <dbReference type="ARBA" id="ARBA00022574"/>
    </source>
</evidence>
<keyword evidence="3" id="KW-0677">Repeat</keyword>
<dbReference type="InterPro" id="IPR015943">
    <property type="entry name" value="WD40/YVTN_repeat-like_dom_sf"/>
</dbReference>
<evidence type="ECO:0000313" key="6">
    <source>
        <dbReference type="EMBL" id="OAA43832.1"/>
    </source>
</evidence>
<dbReference type="Gene3D" id="1.20.960.30">
    <property type="match status" value="1"/>
</dbReference>
<dbReference type="SUPFAM" id="SSF50978">
    <property type="entry name" value="WD40 repeat-like"/>
    <property type="match status" value="1"/>
</dbReference>
<organism evidence="6 8">
    <name type="scientific">Metarhizium rileyi (strain RCEF 4871)</name>
    <name type="common">Nomuraea rileyi</name>
    <dbReference type="NCBI Taxonomy" id="1649241"/>
    <lineage>
        <taxon>Eukaryota</taxon>
        <taxon>Fungi</taxon>
        <taxon>Dikarya</taxon>
        <taxon>Ascomycota</taxon>
        <taxon>Pezizomycotina</taxon>
        <taxon>Sordariomycetes</taxon>
        <taxon>Hypocreomycetidae</taxon>
        <taxon>Hypocreales</taxon>
        <taxon>Clavicipitaceae</taxon>
        <taxon>Metarhizium</taxon>
    </lineage>
</organism>
<comment type="subcellular location">
    <subcellularLocation>
        <location evidence="1">Nucleus</location>
    </subcellularLocation>
</comment>
<reference evidence="6 8" key="1">
    <citation type="journal article" date="2016" name="Genome Biol. Evol.">
        <title>Divergent and convergent evolution of fungal pathogenicity.</title>
        <authorList>
            <person name="Shang Y."/>
            <person name="Xiao G."/>
            <person name="Zheng P."/>
            <person name="Cen K."/>
            <person name="Zhan S."/>
            <person name="Wang C."/>
        </authorList>
    </citation>
    <scope>NUCLEOTIDE SEQUENCE [LARGE SCALE GENOMIC DNA]</scope>
    <source>
        <strain evidence="6 8">RCEF 4871</strain>
    </source>
</reference>
<evidence type="ECO:0000256" key="5">
    <source>
        <dbReference type="SAM" id="MobiDB-lite"/>
    </source>
</evidence>
<dbReference type="OMA" id="VNFLIWR"/>
<reference evidence="9" key="2">
    <citation type="submission" date="2018-12" db="EMBL/GenBank/DDBJ databases">
        <title>The complete genome of Metarhizium rileyi, a key fungal pathogen of Lepidoptera.</title>
        <authorList>
            <person name="Binneck E."/>
            <person name="Lastra C.C.L."/>
            <person name="Sosa-Gomez D.R."/>
        </authorList>
    </citation>
    <scope>NUCLEOTIDE SEQUENCE [LARGE SCALE GENOMIC DNA]</scope>
    <source>
        <strain evidence="9">Cep018-CH2</strain>
    </source>
</reference>
<dbReference type="InterPro" id="IPR006594">
    <property type="entry name" value="LisH"/>
</dbReference>
<evidence type="ECO:0000256" key="4">
    <source>
        <dbReference type="ARBA" id="ARBA00023242"/>
    </source>
</evidence>
<proteinExistence type="predicted"/>
<comment type="caution">
    <text evidence="6">The sequence shown here is derived from an EMBL/GenBank/DDBJ whole genome shotgun (WGS) entry which is preliminary data.</text>
</comment>
<feature type="compositionally biased region" description="Low complexity" evidence="5">
    <location>
        <begin position="149"/>
        <end position="178"/>
    </location>
</feature>
<evidence type="ECO:0000313" key="9">
    <source>
        <dbReference type="Proteomes" id="UP000317257"/>
    </source>
</evidence>
<dbReference type="Proteomes" id="UP000317257">
    <property type="component" value="Unassembled WGS sequence"/>
</dbReference>
<accession>A0A5C6GNX4</accession>
<dbReference type="EMBL" id="SBHS01000001">
    <property type="protein sequence ID" value="TWU78697.1"/>
    <property type="molecule type" value="Genomic_DNA"/>
</dbReference>
<dbReference type="GO" id="GO:0006357">
    <property type="term" value="P:regulation of transcription by RNA polymerase II"/>
    <property type="evidence" value="ECO:0007669"/>
    <property type="project" value="TreeGrafter"/>
</dbReference>
<keyword evidence="8" id="KW-1185">Reference proteome</keyword>
<dbReference type="Gene3D" id="2.130.10.10">
    <property type="entry name" value="YVTN repeat-like/Quinoprotein amine dehydrogenase"/>
    <property type="match status" value="1"/>
</dbReference>
<protein>
    <submittedName>
        <fullName evidence="6">WD domain-containing protein</fullName>
    </submittedName>
</protein>
<gene>
    <name evidence="7" type="ORF">ED733_006079</name>
    <name evidence="6" type="ORF">NOR_04407</name>
</gene>
<dbReference type="GO" id="GO:0034967">
    <property type="term" value="C:Set3 complex"/>
    <property type="evidence" value="ECO:0007669"/>
    <property type="project" value="TreeGrafter"/>
</dbReference>
<dbReference type="AlphaFoldDB" id="A0A167EFE1"/>
<evidence type="ECO:0000313" key="7">
    <source>
        <dbReference type="EMBL" id="TWU78697.1"/>
    </source>
</evidence>
<dbReference type="PROSITE" id="PS50896">
    <property type="entry name" value="LISH"/>
    <property type="match status" value="1"/>
</dbReference>
<dbReference type="InterPro" id="IPR045183">
    <property type="entry name" value="Ebi-like"/>
</dbReference>
<dbReference type="SMART" id="SM00667">
    <property type="entry name" value="LisH"/>
    <property type="match status" value="1"/>
</dbReference>
<keyword evidence="4" id="KW-0539">Nucleus</keyword>
<evidence type="ECO:0000313" key="8">
    <source>
        <dbReference type="Proteomes" id="UP000243498"/>
    </source>
</evidence>
<dbReference type="OrthoDB" id="1367865at2759"/>
<dbReference type="InterPro" id="IPR001680">
    <property type="entry name" value="WD40_rpt"/>
</dbReference>
<dbReference type="EMBL" id="AZHC01000011">
    <property type="protein sequence ID" value="OAA43832.1"/>
    <property type="molecule type" value="Genomic_DNA"/>
</dbReference>
<reference evidence="7" key="3">
    <citation type="journal article" date="2019" name="Microbiol. Resour. Announc.">
        <title>Genome Sequence of Metarhizium rileyi, a Microbial Control Agent for Lepidoptera.</title>
        <authorList>
            <person name="Binneck E."/>
            <person name="Lastra C.C.L."/>
            <person name="Sosa-Gomez D.R."/>
        </authorList>
    </citation>
    <scope>NUCLEOTIDE SEQUENCE</scope>
    <source>
        <strain evidence="7">Cep018-CH2</strain>
    </source>
</reference>
<dbReference type="STRING" id="1081105.A0A167EFE1"/>
<dbReference type="Proteomes" id="UP000243498">
    <property type="component" value="Unassembled WGS sequence"/>
</dbReference>
<name>A0A167EFE1_METRR</name>
<evidence type="ECO:0000256" key="3">
    <source>
        <dbReference type="ARBA" id="ARBA00022737"/>
    </source>
</evidence>
<dbReference type="PANTHER" id="PTHR22846:SF2">
    <property type="entry name" value="F-BOX-LIKE_WD REPEAT-CONTAINING PROTEIN EBI"/>
    <property type="match status" value="1"/>
</dbReference>